<evidence type="ECO:0000313" key="1">
    <source>
        <dbReference type="EMBL" id="WOJ89759.1"/>
    </source>
</evidence>
<gene>
    <name evidence="1" type="ORF">RZS28_00120</name>
</gene>
<accession>A0ABZ0HT86</accession>
<evidence type="ECO:0000313" key="2">
    <source>
        <dbReference type="Proteomes" id="UP001626536"/>
    </source>
</evidence>
<name>A0ABZ0HT86_9HYPH</name>
<dbReference type="Proteomes" id="UP001626536">
    <property type="component" value="Chromosome"/>
</dbReference>
<organism evidence="1 2">
    <name type="scientific">Methylocapsa polymorpha</name>
    <dbReference type="NCBI Taxonomy" id="3080828"/>
    <lineage>
        <taxon>Bacteria</taxon>
        <taxon>Pseudomonadati</taxon>
        <taxon>Pseudomonadota</taxon>
        <taxon>Alphaproteobacteria</taxon>
        <taxon>Hyphomicrobiales</taxon>
        <taxon>Beijerinckiaceae</taxon>
        <taxon>Methylocapsa</taxon>
    </lineage>
</organism>
<proteinExistence type="predicted"/>
<dbReference type="RefSeq" id="WP_407339205.1">
    <property type="nucleotide sequence ID" value="NZ_CP136862.1"/>
</dbReference>
<sequence length="67" mass="7290">MAAFESVFDLGGIRETVPFLLDLGFYLFPVHAHPPVAEGDIPLRLELPMSMGGLWFLARLGSAPAHP</sequence>
<dbReference type="EMBL" id="CP136862">
    <property type="protein sequence ID" value="WOJ89759.1"/>
    <property type="molecule type" value="Genomic_DNA"/>
</dbReference>
<protein>
    <submittedName>
        <fullName evidence="1">Uncharacterized protein</fullName>
    </submittedName>
</protein>
<keyword evidence="2" id="KW-1185">Reference proteome</keyword>
<reference evidence="1 2" key="1">
    <citation type="submission" date="2023-10" db="EMBL/GenBank/DDBJ databases">
        <title>Novel methanotroph of the genus Methylocapsa from a subarctic wetland.</title>
        <authorList>
            <person name="Belova S.E."/>
            <person name="Oshkin I.Y."/>
            <person name="Miroshnikov K."/>
            <person name="Dedysh S.N."/>
        </authorList>
    </citation>
    <scope>NUCLEOTIDE SEQUENCE [LARGE SCALE GENOMIC DNA]</scope>
    <source>
        <strain evidence="1 2">RX1</strain>
    </source>
</reference>